<dbReference type="AlphaFoldDB" id="A0A9P6L6I9"/>
<feature type="compositionally biased region" description="Low complexity" evidence="1">
    <location>
        <begin position="445"/>
        <end position="461"/>
    </location>
</feature>
<feature type="compositionally biased region" description="Polar residues" evidence="1">
    <location>
        <begin position="49"/>
        <end position="60"/>
    </location>
</feature>
<organism evidence="2 3">
    <name type="scientific">Thelephora terrestris</name>
    <dbReference type="NCBI Taxonomy" id="56493"/>
    <lineage>
        <taxon>Eukaryota</taxon>
        <taxon>Fungi</taxon>
        <taxon>Dikarya</taxon>
        <taxon>Basidiomycota</taxon>
        <taxon>Agaricomycotina</taxon>
        <taxon>Agaricomycetes</taxon>
        <taxon>Thelephorales</taxon>
        <taxon>Thelephoraceae</taxon>
        <taxon>Thelephora</taxon>
    </lineage>
</organism>
<evidence type="ECO:0000313" key="3">
    <source>
        <dbReference type="Proteomes" id="UP000736335"/>
    </source>
</evidence>
<dbReference type="EMBL" id="WIUZ02000008">
    <property type="protein sequence ID" value="KAF9784795.1"/>
    <property type="molecule type" value="Genomic_DNA"/>
</dbReference>
<dbReference type="OrthoDB" id="3070110at2759"/>
<proteinExistence type="predicted"/>
<feature type="compositionally biased region" description="Polar residues" evidence="1">
    <location>
        <begin position="610"/>
        <end position="630"/>
    </location>
</feature>
<evidence type="ECO:0000256" key="1">
    <source>
        <dbReference type="SAM" id="MobiDB-lite"/>
    </source>
</evidence>
<feature type="compositionally biased region" description="Polar residues" evidence="1">
    <location>
        <begin position="658"/>
        <end position="668"/>
    </location>
</feature>
<feature type="compositionally biased region" description="Low complexity" evidence="1">
    <location>
        <begin position="573"/>
        <end position="590"/>
    </location>
</feature>
<accession>A0A9P6L6I9</accession>
<feature type="compositionally biased region" description="Polar residues" evidence="1">
    <location>
        <begin position="336"/>
        <end position="352"/>
    </location>
</feature>
<feature type="compositionally biased region" description="Polar residues" evidence="1">
    <location>
        <begin position="702"/>
        <end position="722"/>
    </location>
</feature>
<reference evidence="2" key="2">
    <citation type="submission" date="2020-11" db="EMBL/GenBank/DDBJ databases">
        <authorList>
            <consortium name="DOE Joint Genome Institute"/>
            <person name="Kuo A."/>
            <person name="Miyauchi S."/>
            <person name="Kiss E."/>
            <person name="Drula E."/>
            <person name="Kohler A."/>
            <person name="Sanchez-Garcia M."/>
            <person name="Andreopoulos B."/>
            <person name="Barry K.W."/>
            <person name="Bonito G."/>
            <person name="Buee M."/>
            <person name="Carver A."/>
            <person name="Chen C."/>
            <person name="Cichocki N."/>
            <person name="Clum A."/>
            <person name="Culley D."/>
            <person name="Crous P.W."/>
            <person name="Fauchery L."/>
            <person name="Girlanda M."/>
            <person name="Hayes R."/>
            <person name="Keri Z."/>
            <person name="Labutti K."/>
            <person name="Lipzen A."/>
            <person name="Lombard V."/>
            <person name="Magnuson J."/>
            <person name="Maillard F."/>
            <person name="Morin E."/>
            <person name="Murat C."/>
            <person name="Nolan M."/>
            <person name="Ohm R."/>
            <person name="Pangilinan J."/>
            <person name="Pereira M."/>
            <person name="Perotto S."/>
            <person name="Peter M."/>
            <person name="Riley R."/>
            <person name="Sitrit Y."/>
            <person name="Stielow B."/>
            <person name="Szollosi G."/>
            <person name="Zifcakova L."/>
            <person name="Stursova M."/>
            <person name="Spatafora J.W."/>
            <person name="Tedersoo L."/>
            <person name="Vaario L.-M."/>
            <person name="Yamada A."/>
            <person name="Yan M."/>
            <person name="Wang P."/>
            <person name="Xu J."/>
            <person name="Bruns T."/>
            <person name="Baldrian P."/>
            <person name="Vilgalys R."/>
            <person name="Henrissat B."/>
            <person name="Grigoriev I.V."/>
            <person name="Hibbett D."/>
            <person name="Nagy L.G."/>
            <person name="Martin F.M."/>
        </authorList>
    </citation>
    <scope>NUCLEOTIDE SEQUENCE</scope>
    <source>
        <strain evidence="2">UH-Tt-Lm1</strain>
    </source>
</reference>
<evidence type="ECO:0000313" key="2">
    <source>
        <dbReference type="EMBL" id="KAF9784795.1"/>
    </source>
</evidence>
<feature type="compositionally biased region" description="Polar residues" evidence="1">
    <location>
        <begin position="476"/>
        <end position="485"/>
    </location>
</feature>
<feature type="compositionally biased region" description="Low complexity" evidence="1">
    <location>
        <begin position="1"/>
        <end position="19"/>
    </location>
</feature>
<feature type="compositionally biased region" description="Low complexity" evidence="1">
    <location>
        <begin position="669"/>
        <end position="682"/>
    </location>
</feature>
<protein>
    <recommendedName>
        <fullName evidence="4">CRIB domain-containing protein</fullName>
    </recommendedName>
</protein>
<name>A0A9P6L6I9_9AGAM</name>
<feature type="compositionally biased region" description="Low complexity" evidence="1">
    <location>
        <begin position="644"/>
        <end position="657"/>
    </location>
</feature>
<feature type="compositionally biased region" description="Low complexity" evidence="1">
    <location>
        <begin position="521"/>
        <end position="536"/>
    </location>
</feature>
<feature type="region of interest" description="Disordered" evidence="1">
    <location>
        <begin position="922"/>
        <end position="951"/>
    </location>
</feature>
<feature type="compositionally biased region" description="Low complexity" evidence="1">
    <location>
        <begin position="937"/>
        <end position="951"/>
    </location>
</feature>
<comment type="caution">
    <text evidence="2">The sequence shown here is derived from an EMBL/GenBank/DDBJ whole genome shotgun (WGS) entry which is preliminary data.</text>
</comment>
<sequence>MATTSNSGSGHKQSTSSSSRFASLKVFKFATVSSRNSPPIPPPKEKPPTNVSLVSLTTEPYTPRTPVTPDYSRSQSTPPCPAKHSPALSSQDPISSSSSTASSFGKGLMKFAKRSLTPKSVSRQLSESSEDGSISLPWNFQVCTISDRQLFSAAYMASPLSISPSFSPVQVPVFWVLIHNMHVDEGYNGLPPSWVASMANLGYSEEEIAAISYRRSTSRAPSTVPFQHPNFPNLPSTSQLSIITTTTQNRVTPSPSIRRQPSQASIQSRGTRRTRKMSTETTKSRQSFYQSSSGNDSAGDLTYVTDDFPPPLPSKVPAQLNGHAHKPKKSLDTLASGLTSSGRLPSPITRSKSPFDIPPTLPQSQMQTQSRPSQSRTPSKDSVSQVGKTTGSAGQPVSRPPRTPPRSASQPFRVVNNDSLSQSPPPAYHFDDFSPINIVEKPSFASSLSQPQKPQPQLRKAPSTRQRQVVDEPRSSVISTSTVTPRSGFADQPADQLDTSGTTSADPPGGQEAEEDEETASLPPLDLSMSSLSMSPGFPAKKKKRYSLAPPRLSLGQDAFADIGSWGDSLFDSLSTPTTATTSANSGTGSKLVKKSAPVPGGTYAEDSRNLGTSLSAGSAGLNSTSTSLATKGKEKDEKGGLGALSLPGPLNSPPLATTQSLPAQTTHKPSQPSFSKSQSQSRPTPPPKTAPVIPIPQPPTLSTSTFSLNPPQALPSTTTNAVDLCLFPKQPPEPARGRTGPLPPKPDDPSLPRTSSATSISKTQPQLPRERSSSRASAVHRPLPPQKPLPTRSLMSPMPLPNPPSHVELKSKISTVSLKTAAKRDREREKAGEKAEKIGGAEEKDITKENEKAMATEVAKEKWPVTAQETLELMASINHDNGGLDFGEQRKNQDSSLADLSRTCSVSLDPDHLHDVRDSHLSADSTRFDPNRLSNTSAGSRGSTRSSRGAGLKLVIMGSDNHNENRDSNVSTSTITNATIPRLGRRSTPVVRVPLGRLLPRCWVRLPRLSFLRQRGRGRLRPNRPRHPSRRLI</sequence>
<evidence type="ECO:0008006" key="4">
    <source>
        <dbReference type="Google" id="ProtNLM"/>
    </source>
</evidence>
<dbReference type="Proteomes" id="UP000736335">
    <property type="component" value="Unassembled WGS sequence"/>
</dbReference>
<keyword evidence="3" id="KW-1185">Reference proteome</keyword>
<feature type="compositionally biased region" description="Pro residues" evidence="1">
    <location>
        <begin position="684"/>
        <end position="700"/>
    </location>
</feature>
<feature type="compositionally biased region" description="Polar residues" evidence="1">
    <location>
        <begin position="249"/>
        <end position="269"/>
    </location>
</feature>
<feature type="compositionally biased region" description="Basic and acidic residues" evidence="1">
    <location>
        <begin position="823"/>
        <end position="850"/>
    </location>
</feature>
<feature type="compositionally biased region" description="Basic and acidic residues" evidence="1">
    <location>
        <begin position="922"/>
        <end position="931"/>
    </location>
</feature>
<feature type="compositionally biased region" description="Polar residues" evidence="1">
    <location>
        <begin position="362"/>
        <end position="395"/>
    </location>
</feature>
<feature type="compositionally biased region" description="Polar residues" evidence="1">
    <location>
        <begin position="754"/>
        <end position="767"/>
    </location>
</feature>
<reference evidence="2" key="1">
    <citation type="journal article" date="2020" name="Nat. Commun.">
        <title>Large-scale genome sequencing of mycorrhizal fungi provides insights into the early evolution of symbiotic traits.</title>
        <authorList>
            <person name="Miyauchi S."/>
            <person name="Kiss E."/>
            <person name="Kuo A."/>
            <person name="Drula E."/>
            <person name="Kohler A."/>
            <person name="Sanchez-Garcia M."/>
            <person name="Morin E."/>
            <person name="Andreopoulos B."/>
            <person name="Barry K.W."/>
            <person name="Bonito G."/>
            <person name="Buee M."/>
            <person name="Carver A."/>
            <person name="Chen C."/>
            <person name="Cichocki N."/>
            <person name="Clum A."/>
            <person name="Culley D."/>
            <person name="Crous P.W."/>
            <person name="Fauchery L."/>
            <person name="Girlanda M."/>
            <person name="Hayes R.D."/>
            <person name="Keri Z."/>
            <person name="LaButti K."/>
            <person name="Lipzen A."/>
            <person name="Lombard V."/>
            <person name="Magnuson J."/>
            <person name="Maillard F."/>
            <person name="Murat C."/>
            <person name="Nolan M."/>
            <person name="Ohm R.A."/>
            <person name="Pangilinan J."/>
            <person name="Pereira M.F."/>
            <person name="Perotto S."/>
            <person name="Peter M."/>
            <person name="Pfister S."/>
            <person name="Riley R."/>
            <person name="Sitrit Y."/>
            <person name="Stielow J.B."/>
            <person name="Szollosi G."/>
            <person name="Zifcakova L."/>
            <person name="Stursova M."/>
            <person name="Spatafora J.W."/>
            <person name="Tedersoo L."/>
            <person name="Vaario L.M."/>
            <person name="Yamada A."/>
            <person name="Yan M."/>
            <person name="Wang P."/>
            <person name="Xu J."/>
            <person name="Bruns T."/>
            <person name="Baldrian P."/>
            <person name="Vilgalys R."/>
            <person name="Dunand C."/>
            <person name="Henrissat B."/>
            <person name="Grigoriev I.V."/>
            <person name="Hibbett D."/>
            <person name="Nagy L.G."/>
            <person name="Martin F.M."/>
        </authorList>
    </citation>
    <scope>NUCLEOTIDE SEQUENCE</scope>
    <source>
        <strain evidence="2">UH-Tt-Lm1</strain>
    </source>
</reference>
<gene>
    <name evidence="2" type="ORF">BJ322DRAFT_871401</name>
</gene>
<feature type="compositionally biased region" description="Low complexity" evidence="1">
    <location>
        <begin position="85"/>
        <end position="101"/>
    </location>
</feature>
<feature type="region of interest" description="Disordered" evidence="1">
    <location>
        <begin position="1"/>
        <end position="20"/>
    </location>
</feature>
<feature type="region of interest" description="Disordered" evidence="1">
    <location>
        <begin position="32"/>
        <end position="101"/>
    </location>
</feature>
<feature type="region of interest" description="Disordered" evidence="1">
    <location>
        <begin position="571"/>
        <end position="850"/>
    </location>
</feature>
<feature type="region of interest" description="Disordered" evidence="1">
    <location>
        <begin position="247"/>
        <end position="545"/>
    </location>
</feature>
<feature type="compositionally biased region" description="Polar residues" evidence="1">
    <location>
        <begin position="279"/>
        <end position="296"/>
    </location>
</feature>